<dbReference type="Pfam" id="PF02463">
    <property type="entry name" value="SMC_N"/>
    <property type="match status" value="1"/>
</dbReference>
<evidence type="ECO:0000256" key="10">
    <source>
        <dbReference type="RuleBase" id="RU000578"/>
    </source>
</evidence>
<dbReference type="AlphaFoldDB" id="A0A0P6Y0K5"/>
<dbReference type="GO" id="GO:0003697">
    <property type="term" value="F:single-stranded DNA binding"/>
    <property type="evidence" value="ECO:0007669"/>
    <property type="project" value="UniProtKB-UniRule"/>
</dbReference>
<dbReference type="RefSeq" id="WP_054535751.1">
    <property type="nucleotide sequence ID" value="NZ_LGKP01000025.1"/>
</dbReference>
<accession>A0A0P6Y0K5</accession>
<dbReference type="InterPro" id="IPR003593">
    <property type="entry name" value="AAA+_ATPase"/>
</dbReference>
<keyword evidence="9 10" id="KW-0227">DNA damage</keyword>
<dbReference type="SUPFAM" id="SSF52540">
    <property type="entry name" value="P-loop containing nucleoside triphosphate hydrolases"/>
    <property type="match status" value="1"/>
</dbReference>
<dbReference type="PROSITE" id="PS00617">
    <property type="entry name" value="RECF_1"/>
    <property type="match status" value="1"/>
</dbReference>
<dbReference type="InterPro" id="IPR018078">
    <property type="entry name" value="DNA-binding_RecF_CS"/>
</dbReference>
<keyword evidence="6 9" id="KW-0547">Nucleotide-binding</keyword>
<dbReference type="OrthoDB" id="9803889at2"/>
<evidence type="ECO:0000256" key="5">
    <source>
        <dbReference type="ARBA" id="ARBA00022705"/>
    </source>
</evidence>
<dbReference type="Gene3D" id="1.20.1050.90">
    <property type="entry name" value="RecF/RecN/SMC, N-terminal domain"/>
    <property type="match status" value="1"/>
</dbReference>
<gene>
    <name evidence="9" type="primary">recF</name>
    <name evidence="12" type="ORF">SE18_17535</name>
</gene>
<dbReference type="GO" id="GO:0005524">
    <property type="term" value="F:ATP binding"/>
    <property type="evidence" value="ECO:0007669"/>
    <property type="project" value="UniProtKB-UniRule"/>
</dbReference>
<dbReference type="SMART" id="SM00382">
    <property type="entry name" value="AAA"/>
    <property type="match status" value="1"/>
</dbReference>
<evidence type="ECO:0000256" key="8">
    <source>
        <dbReference type="ARBA" id="ARBA00023125"/>
    </source>
</evidence>
<keyword evidence="5 9" id="KW-0235">DNA replication</keyword>
<evidence type="ECO:0000256" key="4">
    <source>
        <dbReference type="ARBA" id="ARBA00022490"/>
    </source>
</evidence>
<keyword evidence="4 9" id="KW-0963">Cytoplasm</keyword>
<dbReference type="PATRIC" id="fig|70996.4.peg.384"/>
<feature type="binding site" evidence="9">
    <location>
        <begin position="30"/>
        <end position="37"/>
    </location>
    <ligand>
        <name>ATP</name>
        <dbReference type="ChEBI" id="CHEBI:30616"/>
    </ligand>
</feature>
<feature type="domain" description="AAA+ ATPase" evidence="11">
    <location>
        <begin position="22"/>
        <end position="383"/>
    </location>
</feature>
<dbReference type="InterPro" id="IPR027417">
    <property type="entry name" value="P-loop_NTPase"/>
</dbReference>
<protein>
    <recommendedName>
        <fullName evidence="3 9">DNA replication and repair protein RecF</fullName>
    </recommendedName>
</protein>
<evidence type="ECO:0000313" key="13">
    <source>
        <dbReference type="Proteomes" id="UP000050277"/>
    </source>
</evidence>
<keyword evidence="8 9" id="KW-0238">DNA-binding</keyword>
<keyword evidence="13" id="KW-1185">Reference proteome</keyword>
<dbReference type="HAMAP" id="MF_00365">
    <property type="entry name" value="RecF"/>
    <property type="match status" value="1"/>
</dbReference>
<evidence type="ECO:0000259" key="11">
    <source>
        <dbReference type="SMART" id="SM00382"/>
    </source>
</evidence>
<comment type="caution">
    <text evidence="12">The sequence shown here is derived from an EMBL/GenBank/DDBJ whole genome shotgun (WGS) entry which is preliminary data.</text>
</comment>
<dbReference type="GO" id="GO:0005737">
    <property type="term" value="C:cytoplasm"/>
    <property type="evidence" value="ECO:0007669"/>
    <property type="project" value="UniProtKB-SubCell"/>
</dbReference>
<dbReference type="InterPro" id="IPR001238">
    <property type="entry name" value="DNA-binding_RecF"/>
</dbReference>
<comment type="subcellular location">
    <subcellularLocation>
        <location evidence="1 9 10">Cytoplasm</location>
    </subcellularLocation>
</comment>
<comment type="similarity">
    <text evidence="2 9 10">Belongs to the RecF family.</text>
</comment>
<dbReference type="NCBIfam" id="TIGR00611">
    <property type="entry name" value="recf"/>
    <property type="match status" value="1"/>
</dbReference>
<evidence type="ECO:0000256" key="6">
    <source>
        <dbReference type="ARBA" id="ARBA00022741"/>
    </source>
</evidence>
<dbReference type="PROSITE" id="PS00618">
    <property type="entry name" value="RECF_2"/>
    <property type="match status" value="1"/>
</dbReference>
<evidence type="ECO:0000313" key="12">
    <source>
        <dbReference type="EMBL" id="KPL85438.1"/>
    </source>
</evidence>
<keyword evidence="7 9" id="KW-0067">ATP-binding</keyword>
<evidence type="ECO:0000256" key="2">
    <source>
        <dbReference type="ARBA" id="ARBA00008016"/>
    </source>
</evidence>
<dbReference type="PANTHER" id="PTHR32182">
    <property type="entry name" value="DNA REPLICATION AND REPAIR PROTEIN RECF"/>
    <property type="match status" value="1"/>
</dbReference>
<proteinExistence type="inferred from homology"/>
<dbReference type="InterPro" id="IPR003395">
    <property type="entry name" value="RecF/RecN/SMC_N"/>
</dbReference>
<evidence type="ECO:0000256" key="1">
    <source>
        <dbReference type="ARBA" id="ARBA00004496"/>
    </source>
</evidence>
<dbReference type="EMBL" id="LGKP01000025">
    <property type="protein sequence ID" value="KPL85438.1"/>
    <property type="molecule type" value="Genomic_DNA"/>
</dbReference>
<comment type="function">
    <text evidence="9 10">The RecF protein is involved in DNA metabolism; it is required for DNA replication and normal SOS inducibility. RecF binds preferentially to single-stranded, linear DNA. It also seems to bind ATP.</text>
</comment>
<dbReference type="GO" id="GO:0006260">
    <property type="term" value="P:DNA replication"/>
    <property type="evidence" value="ECO:0007669"/>
    <property type="project" value="UniProtKB-UniRule"/>
</dbReference>
<sequence length="385" mass="43250">MYVSRLQLQDFRIYRSLVLALPPGVCLFYGANAAGKTTILEALYYLATTRSLRASAERELIALEATGDLGLAPFARLAASLQPQPDAEMQTIEIVLQRKFGADGDLLPTTSKTIRINKIARRALDLIGQLRVVMFAPQDLELVTGAPAERRRYLDVTLSQIDGRYVRALSRYNQVLTQRNGLLRSSRERGRAASEQDLAFWDEELAKAGVYVLRERRRAVTELDNLAQRLYAEISGSDLALRLNYLDTTPAHDVPSFLAALKELRREERERGVTLIGPHRDDLSIQLAEREVGSFGSRGQQRASTLALRLAEAELMHARTGDRPVLLLDDLLSELDQKRREHLLTTIVRPQQQILITATDLDDFSPSFLSQITRMNVDQGQIFPA</sequence>
<dbReference type="InterPro" id="IPR042174">
    <property type="entry name" value="RecF_2"/>
</dbReference>
<keyword evidence="9 10" id="KW-0234">DNA repair</keyword>
<dbReference type="Gene3D" id="3.40.50.300">
    <property type="entry name" value="P-loop containing nucleotide triphosphate hydrolases"/>
    <property type="match status" value="1"/>
</dbReference>
<dbReference type="GO" id="GO:0000731">
    <property type="term" value="P:DNA synthesis involved in DNA repair"/>
    <property type="evidence" value="ECO:0007669"/>
    <property type="project" value="TreeGrafter"/>
</dbReference>
<evidence type="ECO:0000256" key="9">
    <source>
        <dbReference type="HAMAP-Rule" id="MF_00365"/>
    </source>
</evidence>
<dbReference type="Proteomes" id="UP000050277">
    <property type="component" value="Unassembled WGS sequence"/>
</dbReference>
<reference evidence="12 13" key="1">
    <citation type="submission" date="2015-07" db="EMBL/GenBank/DDBJ databases">
        <title>Whole genome sequence of Herpetosiphon geysericola DSM 7119.</title>
        <authorList>
            <person name="Hemp J."/>
            <person name="Ward L.M."/>
            <person name="Pace L.A."/>
            <person name="Fischer W.W."/>
        </authorList>
    </citation>
    <scope>NUCLEOTIDE SEQUENCE [LARGE SCALE GENOMIC DNA]</scope>
    <source>
        <strain evidence="12 13">DSM 7119</strain>
    </source>
</reference>
<dbReference type="PANTHER" id="PTHR32182:SF0">
    <property type="entry name" value="DNA REPLICATION AND REPAIR PROTEIN RECF"/>
    <property type="match status" value="1"/>
</dbReference>
<evidence type="ECO:0000256" key="7">
    <source>
        <dbReference type="ARBA" id="ARBA00022840"/>
    </source>
</evidence>
<evidence type="ECO:0000256" key="3">
    <source>
        <dbReference type="ARBA" id="ARBA00020170"/>
    </source>
</evidence>
<organism evidence="12 13">
    <name type="scientific">Herpetosiphon geysericola</name>
    <dbReference type="NCBI Taxonomy" id="70996"/>
    <lineage>
        <taxon>Bacteria</taxon>
        <taxon>Bacillati</taxon>
        <taxon>Chloroflexota</taxon>
        <taxon>Chloroflexia</taxon>
        <taxon>Herpetosiphonales</taxon>
        <taxon>Herpetosiphonaceae</taxon>
        <taxon>Herpetosiphon</taxon>
    </lineage>
</organism>
<keyword evidence="9 10" id="KW-0742">SOS response</keyword>
<dbReference type="STRING" id="70996.SE18_17535"/>
<dbReference type="GO" id="GO:0006302">
    <property type="term" value="P:double-strand break repair"/>
    <property type="evidence" value="ECO:0007669"/>
    <property type="project" value="TreeGrafter"/>
</dbReference>
<name>A0A0P6Y0K5_9CHLR</name>
<dbReference type="GO" id="GO:0009432">
    <property type="term" value="P:SOS response"/>
    <property type="evidence" value="ECO:0007669"/>
    <property type="project" value="UniProtKB-UniRule"/>
</dbReference>